<keyword evidence="3" id="KW-0802">TPR repeat</keyword>
<dbReference type="PANTHER" id="PTHR14781">
    <property type="entry name" value="INTRAFLAGELLAR TRANSPORT PROTEIN 56"/>
    <property type="match status" value="1"/>
</dbReference>
<evidence type="ECO:0000256" key="1">
    <source>
        <dbReference type="ARBA" id="ARBA00004138"/>
    </source>
</evidence>
<proteinExistence type="predicted"/>
<evidence type="ECO:0000256" key="4">
    <source>
        <dbReference type="ARBA" id="ARBA00023273"/>
    </source>
</evidence>
<dbReference type="InterPro" id="IPR030511">
    <property type="entry name" value="TTC26"/>
</dbReference>
<organism evidence="5 6">
    <name type="scientific">Caenorhabditis japonica</name>
    <dbReference type="NCBI Taxonomy" id="281687"/>
    <lineage>
        <taxon>Eukaryota</taxon>
        <taxon>Metazoa</taxon>
        <taxon>Ecdysozoa</taxon>
        <taxon>Nematoda</taxon>
        <taxon>Chromadorea</taxon>
        <taxon>Rhabditida</taxon>
        <taxon>Rhabditina</taxon>
        <taxon>Rhabditomorpha</taxon>
        <taxon>Rhabditoidea</taxon>
        <taxon>Rhabditidae</taxon>
        <taxon>Peloderinae</taxon>
        <taxon>Caenorhabditis</taxon>
    </lineage>
</organism>
<dbReference type="GO" id="GO:0035720">
    <property type="term" value="P:intraciliary anterograde transport"/>
    <property type="evidence" value="ECO:0007669"/>
    <property type="project" value="TreeGrafter"/>
</dbReference>
<dbReference type="GO" id="GO:0035735">
    <property type="term" value="P:intraciliary transport involved in cilium assembly"/>
    <property type="evidence" value="ECO:0007669"/>
    <property type="project" value="TreeGrafter"/>
</dbReference>
<dbReference type="AlphaFoldDB" id="A0A8R1ILM2"/>
<dbReference type="GO" id="GO:0120170">
    <property type="term" value="F:intraciliary transport particle B binding"/>
    <property type="evidence" value="ECO:0007669"/>
    <property type="project" value="TreeGrafter"/>
</dbReference>
<sequence length="154" mass="18155">MDKRYKLAEETFVMVVGPERDKPLFKFMLSRCYIRNKKPQKAWDIMTKSENTNDRLNLLKLIAHDCYIATEYYFSTKAFHEIEKLDPSPENWNGKRGACAGLFRQLTTQKNDQVLVHQMREVLQLIDSNHHPNCEFLLKVIRSWGESHNVPLTI</sequence>
<dbReference type="GO" id="GO:0036064">
    <property type="term" value="C:ciliary basal body"/>
    <property type="evidence" value="ECO:0007669"/>
    <property type="project" value="TreeGrafter"/>
</dbReference>
<dbReference type="PANTHER" id="PTHR14781:SF0">
    <property type="entry name" value="INTRAFLAGELLAR TRANSPORT PROTEIN 56"/>
    <property type="match status" value="1"/>
</dbReference>
<evidence type="ECO:0000313" key="6">
    <source>
        <dbReference type="Proteomes" id="UP000005237"/>
    </source>
</evidence>
<evidence type="ECO:0000256" key="2">
    <source>
        <dbReference type="ARBA" id="ARBA00022737"/>
    </source>
</evidence>
<dbReference type="GO" id="GO:0030992">
    <property type="term" value="C:intraciliary transport particle B"/>
    <property type="evidence" value="ECO:0007669"/>
    <property type="project" value="TreeGrafter"/>
</dbReference>
<protein>
    <submittedName>
        <fullName evidence="5">Uncharacterized protein</fullName>
    </submittedName>
</protein>
<dbReference type="Proteomes" id="UP000005237">
    <property type="component" value="Unassembled WGS sequence"/>
</dbReference>
<reference evidence="6" key="1">
    <citation type="submission" date="2010-08" db="EMBL/GenBank/DDBJ databases">
        <authorList>
            <consortium name="Caenorhabditis japonica Sequencing Consortium"/>
            <person name="Wilson R.K."/>
        </authorList>
    </citation>
    <scope>NUCLEOTIDE SEQUENCE [LARGE SCALE GENOMIC DNA]</scope>
    <source>
        <strain evidence="6">DF5081</strain>
    </source>
</reference>
<accession>A0A8R1ILM2</accession>
<keyword evidence="2" id="KW-0677">Repeat</keyword>
<evidence type="ECO:0000256" key="3">
    <source>
        <dbReference type="ARBA" id="ARBA00022803"/>
    </source>
</evidence>
<reference evidence="5" key="2">
    <citation type="submission" date="2022-06" db="UniProtKB">
        <authorList>
            <consortium name="EnsemblMetazoa"/>
        </authorList>
    </citation>
    <scope>IDENTIFICATION</scope>
    <source>
        <strain evidence="5">DF5081</strain>
    </source>
</reference>
<keyword evidence="6" id="KW-1185">Reference proteome</keyword>
<comment type="subcellular location">
    <subcellularLocation>
        <location evidence="1">Cell projection</location>
        <location evidence="1">Cilium</location>
    </subcellularLocation>
</comment>
<keyword evidence="4" id="KW-0966">Cell projection</keyword>
<name>A0A8R1ILM2_CAEJA</name>
<evidence type="ECO:0000313" key="5">
    <source>
        <dbReference type="EnsemblMetazoa" id="CJA33817.1"/>
    </source>
</evidence>
<dbReference type="GO" id="GO:0097546">
    <property type="term" value="C:ciliary base"/>
    <property type="evidence" value="ECO:0007669"/>
    <property type="project" value="TreeGrafter"/>
</dbReference>
<dbReference type="EnsemblMetazoa" id="CJA33817.1">
    <property type="protein sequence ID" value="CJA33817.1"/>
    <property type="gene ID" value="WBGene00209664"/>
</dbReference>